<evidence type="ECO:0000313" key="2">
    <source>
        <dbReference type="EMBL" id="EMC95438.1"/>
    </source>
</evidence>
<evidence type="ECO:0000313" key="3">
    <source>
        <dbReference type="Proteomes" id="UP000011761"/>
    </source>
</evidence>
<evidence type="ECO:0000256" key="1">
    <source>
        <dbReference type="SAM" id="Phobius"/>
    </source>
</evidence>
<keyword evidence="1" id="KW-1133">Transmembrane helix</keyword>
<dbReference type="HOGENOM" id="CLU_091792_1_0_1"/>
<dbReference type="OMA" id="TSHNNDI"/>
<name>M2MV28_BAUPA</name>
<feature type="transmembrane region" description="Helical" evidence="1">
    <location>
        <begin position="9"/>
        <end position="29"/>
    </location>
</feature>
<keyword evidence="1" id="KW-0472">Membrane</keyword>
<dbReference type="Proteomes" id="UP000011761">
    <property type="component" value="Unassembled WGS sequence"/>
</dbReference>
<keyword evidence="1" id="KW-0812">Transmembrane</keyword>
<dbReference type="GeneID" id="19108959"/>
<dbReference type="OrthoDB" id="5385189at2759"/>
<accession>M2MV28</accession>
<dbReference type="AlphaFoldDB" id="M2MV28"/>
<dbReference type="RefSeq" id="XP_007677903.1">
    <property type="nucleotide sequence ID" value="XM_007679713.1"/>
</dbReference>
<organism evidence="2 3">
    <name type="scientific">Baudoinia panamericana (strain UAMH 10762)</name>
    <name type="common">Angels' share fungus</name>
    <name type="synonym">Baudoinia compniacensis (strain UAMH 10762)</name>
    <dbReference type="NCBI Taxonomy" id="717646"/>
    <lineage>
        <taxon>Eukaryota</taxon>
        <taxon>Fungi</taxon>
        <taxon>Dikarya</taxon>
        <taxon>Ascomycota</taxon>
        <taxon>Pezizomycotina</taxon>
        <taxon>Dothideomycetes</taxon>
        <taxon>Dothideomycetidae</taxon>
        <taxon>Mycosphaerellales</taxon>
        <taxon>Teratosphaeriaceae</taxon>
        <taxon>Baudoinia</taxon>
    </lineage>
</organism>
<reference evidence="2 3" key="1">
    <citation type="journal article" date="2012" name="PLoS Pathog.">
        <title>Diverse lifestyles and strategies of plant pathogenesis encoded in the genomes of eighteen Dothideomycetes fungi.</title>
        <authorList>
            <person name="Ohm R.A."/>
            <person name="Feau N."/>
            <person name="Henrissat B."/>
            <person name="Schoch C.L."/>
            <person name="Horwitz B.A."/>
            <person name="Barry K.W."/>
            <person name="Condon B.J."/>
            <person name="Copeland A.C."/>
            <person name="Dhillon B."/>
            <person name="Glaser F."/>
            <person name="Hesse C.N."/>
            <person name="Kosti I."/>
            <person name="LaButti K."/>
            <person name="Lindquist E.A."/>
            <person name="Lucas S."/>
            <person name="Salamov A.A."/>
            <person name="Bradshaw R.E."/>
            <person name="Ciuffetti L."/>
            <person name="Hamelin R.C."/>
            <person name="Kema G.H.J."/>
            <person name="Lawrence C."/>
            <person name="Scott J.A."/>
            <person name="Spatafora J.W."/>
            <person name="Turgeon B.G."/>
            <person name="de Wit P.J.G.M."/>
            <person name="Zhong S."/>
            <person name="Goodwin S.B."/>
            <person name="Grigoriev I.V."/>
        </authorList>
    </citation>
    <scope>NUCLEOTIDE SEQUENCE [LARGE SCALE GENOMIC DNA]</scope>
    <source>
        <strain evidence="2 3">UAMH 10762</strain>
    </source>
</reference>
<protein>
    <submittedName>
        <fullName evidence="2">Uncharacterized protein</fullName>
    </submittedName>
</protein>
<keyword evidence="3" id="KW-1185">Reference proteome</keyword>
<gene>
    <name evidence="2" type="ORF">BAUCODRAFT_149410</name>
</gene>
<proteinExistence type="predicted"/>
<dbReference type="EMBL" id="KB445557">
    <property type="protein sequence ID" value="EMC95438.1"/>
    <property type="molecule type" value="Genomic_DNA"/>
</dbReference>
<sequence length="184" mass="20803">MTRHLDDRYLWLGFSLFFLTAAYGIHYAFTDILHLTQIDPPSTSPERSPDEILEDSIDLSTLQTLATSPHHNIAESAISIIVARFVRSEDARNELRTDLKSKDPETVRRARIATRFLSEHPVSAYADAGSAFARLMEGVRRRGGWWTDGLEEEGAAETRWRRREVMVLHEGGGEVGEDAIIRPV</sequence>
<dbReference type="eggNOG" id="ENOG502T0Y1">
    <property type="taxonomic scope" value="Eukaryota"/>
</dbReference>
<dbReference type="KEGG" id="bcom:BAUCODRAFT_149410"/>